<name>A0A3B0ARZ1_9BACL</name>
<comment type="caution">
    <text evidence="6">The sequence shown here is derived from an EMBL/GenBank/DDBJ whole genome shotgun (WGS) entry which is preliminary data.</text>
</comment>
<dbReference type="PANTHER" id="PTHR43649">
    <property type="entry name" value="ARABINOSE-BINDING PROTEIN-RELATED"/>
    <property type="match status" value="1"/>
</dbReference>
<evidence type="ECO:0000256" key="5">
    <source>
        <dbReference type="SAM" id="SignalP"/>
    </source>
</evidence>
<dbReference type="OrthoDB" id="9768630at2"/>
<evidence type="ECO:0000256" key="3">
    <source>
        <dbReference type="ARBA" id="ARBA00022448"/>
    </source>
</evidence>
<comment type="similarity">
    <text evidence="2">Belongs to the bacterial solute-binding protein 1 family.</text>
</comment>
<evidence type="ECO:0000256" key="1">
    <source>
        <dbReference type="ARBA" id="ARBA00004196"/>
    </source>
</evidence>
<evidence type="ECO:0000256" key="4">
    <source>
        <dbReference type="ARBA" id="ARBA00022729"/>
    </source>
</evidence>
<dbReference type="PROSITE" id="PS51257">
    <property type="entry name" value="PROKAR_LIPOPROTEIN"/>
    <property type="match status" value="1"/>
</dbReference>
<keyword evidence="4 5" id="KW-0732">Signal</keyword>
<feature type="signal peptide" evidence="5">
    <location>
        <begin position="1"/>
        <end position="23"/>
    </location>
</feature>
<dbReference type="InterPro" id="IPR006059">
    <property type="entry name" value="SBP"/>
</dbReference>
<gene>
    <name evidence="6" type="ORF">D7M11_34525</name>
</gene>
<feature type="chain" id="PRO_5038698694" evidence="5">
    <location>
        <begin position="24"/>
        <end position="427"/>
    </location>
</feature>
<protein>
    <submittedName>
        <fullName evidence="6">Extracellular solute-binding protein</fullName>
    </submittedName>
</protein>
<dbReference type="SUPFAM" id="SSF53850">
    <property type="entry name" value="Periplasmic binding protein-like II"/>
    <property type="match status" value="1"/>
</dbReference>
<reference evidence="6 7" key="1">
    <citation type="journal article" date="2007" name="Int. J. Syst. Evol. Microbiol.">
        <title>Paenibacillus ginsengarvi sp. nov., isolated from soil from ginseng cultivation.</title>
        <authorList>
            <person name="Yoon M.H."/>
            <person name="Ten L.N."/>
            <person name="Im W.T."/>
        </authorList>
    </citation>
    <scope>NUCLEOTIDE SEQUENCE [LARGE SCALE GENOMIC DNA]</scope>
    <source>
        <strain evidence="6 7">KCTC 13059</strain>
    </source>
</reference>
<evidence type="ECO:0000256" key="2">
    <source>
        <dbReference type="ARBA" id="ARBA00008520"/>
    </source>
</evidence>
<proteinExistence type="inferred from homology"/>
<evidence type="ECO:0000313" key="6">
    <source>
        <dbReference type="EMBL" id="RKN62994.1"/>
    </source>
</evidence>
<comment type="subcellular location">
    <subcellularLocation>
        <location evidence="1">Cell envelope</location>
    </subcellularLocation>
</comment>
<dbReference type="Proteomes" id="UP000282311">
    <property type="component" value="Unassembled WGS sequence"/>
</dbReference>
<evidence type="ECO:0000313" key="7">
    <source>
        <dbReference type="Proteomes" id="UP000282311"/>
    </source>
</evidence>
<keyword evidence="3" id="KW-0813">Transport</keyword>
<dbReference type="InterPro" id="IPR050490">
    <property type="entry name" value="Bact_solute-bd_prot1"/>
</dbReference>
<sequence>MKATVTVRVCAVCLLISVSAAMAGCQQSGKLQSPGSALEETISTDPVRLTVFKGQGLTDDEWDQLLVQPLKKKYPYITLEPLSGSLPDIIASGVVPDLLTQFNGYVTDFIPYNILMDITPLANKQKVDLNRFDPVYLDALRILSDKGELYGLPYSTQFNALYYNKDLFDKFGVSYPKDGMTWEEAAALGEKLTRKDGPTQYIGLSYEHIQRLSSSLSPDMVDIKKERATVNTDLWKRIFQLGHSIDIVPGGASSGGDVFYNERRVAMYGTVNIFNKLTDAIKKGFNLGMAQYPSFKEQPNVYGLVDAHYMLVSKQSKYKDQAMQVIDLFTSEEVQQISARKFARLSPLKSPELRKQLAADLPMLKEIDMSSIFKSKPSPAPAFSKYYRDARKILMTKFDDYNLGKIDVNTALREAEEEINKMIDQNK</sequence>
<dbReference type="EMBL" id="RBAH01000046">
    <property type="protein sequence ID" value="RKN62994.1"/>
    <property type="molecule type" value="Genomic_DNA"/>
</dbReference>
<dbReference type="GO" id="GO:0030313">
    <property type="term" value="C:cell envelope"/>
    <property type="evidence" value="ECO:0007669"/>
    <property type="project" value="UniProtKB-SubCell"/>
</dbReference>
<dbReference type="Gene3D" id="3.40.190.10">
    <property type="entry name" value="Periplasmic binding protein-like II"/>
    <property type="match status" value="1"/>
</dbReference>
<dbReference type="PANTHER" id="PTHR43649:SF31">
    <property type="entry name" value="SN-GLYCEROL-3-PHOSPHATE-BINDING PERIPLASMIC PROTEIN UGPB"/>
    <property type="match status" value="1"/>
</dbReference>
<keyword evidence="7" id="KW-1185">Reference proteome</keyword>
<accession>A0A3B0ARZ1</accession>
<organism evidence="6 7">
    <name type="scientific">Paenibacillus ginsengarvi</name>
    <dbReference type="NCBI Taxonomy" id="400777"/>
    <lineage>
        <taxon>Bacteria</taxon>
        <taxon>Bacillati</taxon>
        <taxon>Bacillota</taxon>
        <taxon>Bacilli</taxon>
        <taxon>Bacillales</taxon>
        <taxon>Paenibacillaceae</taxon>
        <taxon>Paenibacillus</taxon>
    </lineage>
</organism>
<dbReference type="Pfam" id="PF01547">
    <property type="entry name" value="SBP_bac_1"/>
    <property type="match status" value="1"/>
</dbReference>
<dbReference type="RefSeq" id="WP_120751821.1">
    <property type="nucleotide sequence ID" value="NZ_RBAH01000046.1"/>
</dbReference>
<dbReference type="AlphaFoldDB" id="A0A3B0ARZ1"/>